<keyword evidence="2" id="KW-1185">Reference proteome</keyword>
<protein>
    <submittedName>
        <fullName evidence="1">WD repeat protein Lub1</fullName>
    </submittedName>
</protein>
<evidence type="ECO:0000313" key="2">
    <source>
        <dbReference type="Proteomes" id="UP001150581"/>
    </source>
</evidence>
<organism evidence="1 2">
    <name type="scientific">Kickxella alabastrina</name>
    <dbReference type="NCBI Taxonomy" id="61397"/>
    <lineage>
        <taxon>Eukaryota</taxon>
        <taxon>Fungi</taxon>
        <taxon>Fungi incertae sedis</taxon>
        <taxon>Zoopagomycota</taxon>
        <taxon>Kickxellomycotina</taxon>
        <taxon>Kickxellomycetes</taxon>
        <taxon>Kickxellales</taxon>
        <taxon>Kickxellaceae</taxon>
        <taxon>Kickxella</taxon>
    </lineage>
</organism>
<comment type="caution">
    <text evidence="1">The sequence shown here is derived from an EMBL/GenBank/DDBJ whole genome shotgun (WGS) entry which is preliminary data.</text>
</comment>
<dbReference type="Proteomes" id="UP001150581">
    <property type="component" value="Unassembled WGS sequence"/>
</dbReference>
<reference evidence="1" key="1">
    <citation type="submission" date="2022-07" db="EMBL/GenBank/DDBJ databases">
        <title>Phylogenomic reconstructions and comparative analyses of Kickxellomycotina fungi.</title>
        <authorList>
            <person name="Reynolds N.K."/>
            <person name="Stajich J.E."/>
            <person name="Barry K."/>
            <person name="Grigoriev I.V."/>
            <person name="Crous P."/>
            <person name="Smith M.E."/>
        </authorList>
    </citation>
    <scope>NUCLEOTIDE SEQUENCE</scope>
    <source>
        <strain evidence="1">Benny 63K</strain>
    </source>
</reference>
<accession>A0ACC1I3P8</accession>
<feature type="non-terminal residue" evidence="1">
    <location>
        <position position="1"/>
    </location>
</feature>
<gene>
    <name evidence="1" type="primary">lub1_2</name>
    <name evidence="1" type="ORF">LPJ66_009285</name>
</gene>
<proteinExistence type="predicted"/>
<evidence type="ECO:0000313" key="1">
    <source>
        <dbReference type="EMBL" id="KAJ1887111.1"/>
    </source>
</evidence>
<dbReference type="EMBL" id="JANBPG010002081">
    <property type="protein sequence ID" value="KAJ1887111.1"/>
    <property type="molecule type" value="Genomic_DNA"/>
</dbReference>
<name>A0ACC1I3P8_9FUNG</name>
<sequence>DGSVLTGSADKVIRRWRDGQMVQRYEGHTDCVRALVEMPGGGFASAGNDSSVRVWSLDGTCEAEMYGHTSFIYSLSALSDGGLVSGGEDRSVRVWRGGEMVQAIMVPATSVWAVAVLENGDVACGTSDGVVRVFSTDPARVASAEDSTVFEAANASFAMSKKTMGNIDTSKLPGPERLEQPGNKDQQVIMVKAGGSSVEAYQWDQGRWNKVGEVVDAVGQTQKQLFDGKEYDYVFDVDIQEGMPPLKLPFNVTENPYMAAQKFLERNQLSLDQLDTVANFIIKNTDGVQLGSEPAFADPFTGGSRYVPGGGQSAATQTSAGYADPFTGGNRYVPGGQAAVAAQGYSPPSEFVINQQGNVAGVIKKLGEFNAEVGAGLALNEMQIQGIQAAAAAAAAAGSAPGGISALEFDSLLRAATQWPEDKRFPALDLIRLIVGSSSPALALALLQWFGQQQTGFIDTIGEATGFFRLLGSSVGSPRLQGGLSKSDEINLMMCARAYANGFSTAPGADLLYQSRKRILDALDNSWITVSNKNLVSALAIVYLNYAVMVAQRGSDDDGLRVLSAAARFLECTDNADAQVWLLGVFGVLAKKFQLCRDSARVLGDERVVVLGIQGATDAVRRAAKELGSFLST</sequence>